<protein>
    <submittedName>
        <fullName evidence="2">Uncharacterized protein</fullName>
    </submittedName>
</protein>
<organism evidence="2 3">
    <name type="scientific">Steinernema hermaphroditum</name>
    <dbReference type="NCBI Taxonomy" id="289476"/>
    <lineage>
        <taxon>Eukaryota</taxon>
        <taxon>Metazoa</taxon>
        <taxon>Ecdysozoa</taxon>
        <taxon>Nematoda</taxon>
        <taxon>Chromadorea</taxon>
        <taxon>Rhabditida</taxon>
        <taxon>Tylenchina</taxon>
        <taxon>Panagrolaimomorpha</taxon>
        <taxon>Strongyloidoidea</taxon>
        <taxon>Steinernematidae</taxon>
        <taxon>Steinernema</taxon>
    </lineage>
</organism>
<evidence type="ECO:0000256" key="1">
    <source>
        <dbReference type="SAM" id="SignalP"/>
    </source>
</evidence>
<feature type="signal peptide" evidence="1">
    <location>
        <begin position="1"/>
        <end position="18"/>
    </location>
</feature>
<dbReference type="Pfam" id="PF13306">
    <property type="entry name" value="LRR_5"/>
    <property type="match status" value="2"/>
</dbReference>
<keyword evidence="3" id="KW-1185">Reference proteome</keyword>
<dbReference type="Proteomes" id="UP001175271">
    <property type="component" value="Unassembled WGS sequence"/>
</dbReference>
<dbReference type="InterPro" id="IPR032675">
    <property type="entry name" value="LRR_dom_sf"/>
</dbReference>
<dbReference type="InterPro" id="IPR026906">
    <property type="entry name" value="LRR_5"/>
</dbReference>
<reference evidence="2" key="1">
    <citation type="submission" date="2023-06" db="EMBL/GenBank/DDBJ databases">
        <title>Genomic analysis of the entomopathogenic nematode Steinernema hermaphroditum.</title>
        <authorList>
            <person name="Schwarz E.M."/>
            <person name="Heppert J.K."/>
            <person name="Baniya A."/>
            <person name="Schwartz H.T."/>
            <person name="Tan C.-H."/>
            <person name="Antoshechkin I."/>
            <person name="Sternberg P.W."/>
            <person name="Goodrich-Blair H."/>
            <person name="Dillman A.R."/>
        </authorList>
    </citation>
    <scope>NUCLEOTIDE SEQUENCE</scope>
    <source>
        <strain evidence="2">PS9179</strain>
        <tissue evidence="2">Whole animal</tissue>
    </source>
</reference>
<gene>
    <name evidence="2" type="ORF">QR680_012801</name>
</gene>
<sequence>MTHTVILVLVLLVPTAIAVCPQGCTCRARSIICTCDEASWDSKPTRKSRLVLEGIAGRFDFVESFVVHSCDHVVIPNDTFAGVSIEESLKLVGIGRIDFRPHAFRGIRLSPRHFVVQNAGVGRLPRHSFAGLEAVEHFWWRNVTVASVEALAFADVSRVEYVYFRDARIAHLHRHGFARMRAIGNFYLRGNIHVGRLGADIFDASQIAEVIFEDARVAASDDAHLVAFRGARIAHLQLLSSRFDASYRNSPVRSTYRKCFIEKLTVIGSHFDRISPEALCEIATFENATIASLGPLHAPEAPLPYSATVVNFVHSHIGRIATGAFRSARVEQLRFEKSDIGVLARRAFENAAILRIVFADSSVADAGASEPPPFEGCRFGEVSFQRSFIRASTNLFARTIVTHKIDFKTTHFGALSDPLFIDCRLGNLTVYDSDFSSLKGPLAENTTMDSFDIAKSRFAQELPDDFFSAELATETRSFQMRDSEVYCNPTACEKNALLLRPMIHDLSWKFRRNRCSNAAESPCVELRVRDKKGLACRQRHAIEECVCMGPVALGLPGLRLPPSNASILVLGDCRQITVTSEKGSRNAHVYLYRIEQLEVHSVAPNLRRLEVLHSNVVLEGGWQNRSLASVVLVDSNVRRIGARAFSGAHIERLVFNASQVGAVHSRAFENASVHSMRVVRSRLLDADYSLPQEIAQISIEDSLIEQNGRFFHVDHLDLRAASEAADCTLLGQRIRAINRHFVCGRRVSRSPVGRIAAMVSRCERQACAVEASSDASRTTLRFSLFFPLLLLLLRFF</sequence>
<dbReference type="EMBL" id="JAUCMV010000002">
    <property type="protein sequence ID" value="KAK0417042.1"/>
    <property type="molecule type" value="Genomic_DNA"/>
</dbReference>
<accession>A0AA39I5V3</accession>
<dbReference type="AlphaFoldDB" id="A0AA39I5V3"/>
<comment type="caution">
    <text evidence="2">The sequence shown here is derived from an EMBL/GenBank/DDBJ whole genome shotgun (WGS) entry which is preliminary data.</text>
</comment>
<evidence type="ECO:0000313" key="3">
    <source>
        <dbReference type="Proteomes" id="UP001175271"/>
    </source>
</evidence>
<feature type="chain" id="PRO_5041333056" evidence="1">
    <location>
        <begin position="19"/>
        <end position="796"/>
    </location>
</feature>
<name>A0AA39I5V3_9BILA</name>
<keyword evidence="1" id="KW-0732">Signal</keyword>
<evidence type="ECO:0000313" key="2">
    <source>
        <dbReference type="EMBL" id="KAK0417042.1"/>
    </source>
</evidence>
<dbReference type="Gene3D" id="3.80.10.10">
    <property type="entry name" value="Ribonuclease Inhibitor"/>
    <property type="match status" value="1"/>
</dbReference>
<proteinExistence type="predicted"/>